<dbReference type="EMBL" id="KN847040">
    <property type="protein sequence ID" value="KIW33407.1"/>
    <property type="molecule type" value="Genomic_DNA"/>
</dbReference>
<organism evidence="1 2">
    <name type="scientific">Cladophialophora immunda</name>
    <dbReference type="NCBI Taxonomy" id="569365"/>
    <lineage>
        <taxon>Eukaryota</taxon>
        <taxon>Fungi</taxon>
        <taxon>Dikarya</taxon>
        <taxon>Ascomycota</taxon>
        <taxon>Pezizomycotina</taxon>
        <taxon>Eurotiomycetes</taxon>
        <taxon>Chaetothyriomycetidae</taxon>
        <taxon>Chaetothyriales</taxon>
        <taxon>Herpotrichiellaceae</taxon>
        <taxon>Cladophialophora</taxon>
    </lineage>
</organism>
<dbReference type="OrthoDB" id="5404564at2759"/>
<evidence type="ECO:0000313" key="2">
    <source>
        <dbReference type="Proteomes" id="UP000054466"/>
    </source>
</evidence>
<dbReference type="VEuPathDB" id="FungiDB:PV07_00259"/>
<dbReference type="GeneID" id="27339453"/>
<proteinExistence type="predicted"/>
<dbReference type="HOGENOM" id="CLU_566169_0_0_1"/>
<gene>
    <name evidence="1" type="ORF">PV07_00259</name>
</gene>
<sequence>MQQALDQMIQNCAVTLEDLDNVTKKYRDGVMISSNEGDSGPSRGQKRRTRLRNAIASNWAKITWDMDKDSLKTYRDRLQSHVDAINLVLSTFHWSATEKIYAHNKIQAEKMQEFHDNMVQSNCSLAQLVEAMHSMLLRPKQATPGAFLMGMDYELEGSSGGAAESASVRAGGFAPREIVPVAAHHVPIGMFNKRVPGLNMANFAMLSVPSGQAPAPIIKAFSAMSAVEAVAPSPSIKPPQELPPKIVSINIRRQSQGARALADLKQSLTPKLRPSFLDPTVPSVGQLSEGLEYIFSPLPRSTGRQLEIAREARVGELRLWTQSLDHLINSLAIPHATSGDGSHKLTVSQHRNDLISILSKINEAIETSSANMRDLVYEGFSAAHIDHTLDKVLSLTNLVRAHMQVEEFMEERSDWLRTR</sequence>
<evidence type="ECO:0000313" key="1">
    <source>
        <dbReference type="EMBL" id="KIW33407.1"/>
    </source>
</evidence>
<name>A0A0D2B716_9EURO</name>
<dbReference type="Proteomes" id="UP000054466">
    <property type="component" value="Unassembled WGS sequence"/>
</dbReference>
<protein>
    <submittedName>
        <fullName evidence="1">Uncharacterized protein</fullName>
    </submittedName>
</protein>
<accession>A0A0D2B716</accession>
<reference evidence="1 2" key="1">
    <citation type="submission" date="2015-01" db="EMBL/GenBank/DDBJ databases">
        <title>The Genome Sequence of Cladophialophora immunda CBS83496.</title>
        <authorList>
            <consortium name="The Broad Institute Genomics Platform"/>
            <person name="Cuomo C."/>
            <person name="de Hoog S."/>
            <person name="Gorbushina A."/>
            <person name="Stielow B."/>
            <person name="Teixiera M."/>
            <person name="Abouelleil A."/>
            <person name="Chapman S.B."/>
            <person name="Priest M."/>
            <person name="Young S.K."/>
            <person name="Wortman J."/>
            <person name="Nusbaum C."/>
            <person name="Birren B."/>
        </authorList>
    </citation>
    <scope>NUCLEOTIDE SEQUENCE [LARGE SCALE GENOMIC DNA]</scope>
    <source>
        <strain evidence="1 2">CBS 83496</strain>
    </source>
</reference>
<keyword evidence="2" id="KW-1185">Reference proteome</keyword>
<dbReference type="STRING" id="569365.A0A0D2B716"/>
<dbReference type="RefSeq" id="XP_016253623.1">
    <property type="nucleotide sequence ID" value="XM_016386695.1"/>
</dbReference>
<dbReference type="AlphaFoldDB" id="A0A0D2B716"/>